<dbReference type="Proteomes" id="UP000494252">
    <property type="component" value="Unassembled WGS sequence"/>
</dbReference>
<evidence type="ECO:0000313" key="4">
    <source>
        <dbReference type="Proteomes" id="UP000494252"/>
    </source>
</evidence>
<sequence length="434" mass="47375">MRARQKDMQGGLLSDQVIRMVGRMAVAAAAVLATFSMNAKAESPSPAEYMYAGTWNNLDGGNGLGFALGVYGWRLNADGSATSLGLVAKTDASPDNLEASTDGRTLYATNYNSCICTRSWPFPGGPKAGVSAYHLDPKTGRLTFLNRVDGLGDMPSEIATDKTGHTLILVNYYGGNVVTFKVRPDGRLGKLVDNIRHEGPSEHSVPGPHPHGLAFSPDNHWFFYADQGLDRVYAYRFDATHSHLIDTSHPYLQFRPGTGPRTLAVHPNGKWIYVNTEQEGYEHVLERESGGGLHEIQSLPIFAPGTPNGGTGTSRVSPDGRFLYVNQRPNEDIVIFSIDQTTGRLTLLKRTTLQSANAETANKVPFAQRTLWEKIESGARAWNWDDDAEKVAFARLGENSIVLQNRDEATGDVGGSTQILPVPQPSYVLFVRPQ</sequence>
<dbReference type="InterPro" id="IPR011045">
    <property type="entry name" value="N2O_reductase_N"/>
</dbReference>
<proteinExistence type="inferred from homology"/>
<name>A0A6J5H361_9BURK</name>
<evidence type="ECO:0000256" key="1">
    <source>
        <dbReference type="ARBA" id="ARBA00005564"/>
    </source>
</evidence>
<evidence type="ECO:0000313" key="3">
    <source>
        <dbReference type="EMBL" id="CAB3809723.1"/>
    </source>
</evidence>
<reference evidence="3 4" key="1">
    <citation type="submission" date="2020-04" db="EMBL/GenBank/DDBJ databases">
        <authorList>
            <person name="De Canck E."/>
        </authorList>
    </citation>
    <scope>NUCLEOTIDE SEQUENCE [LARGE SCALE GENOMIC DNA]</scope>
    <source>
        <strain evidence="3 4">LMG 27177</strain>
    </source>
</reference>
<gene>
    <name evidence="3" type="primary">pgl_5</name>
    <name evidence="3" type="ORF">LMG27177_06888</name>
</gene>
<dbReference type="Pfam" id="PF10282">
    <property type="entry name" value="Lactonase"/>
    <property type="match status" value="1"/>
</dbReference>
<keyword evidence="2" id="KW-0313">Glucose metabolism</keyword>
<dbReference type="EC" id="3.1.1.31" evidence="3"/>
<dbReference type="PANTHER" id="PTHR30344">
    <property type="entry name" value="6-PHOSPHOGLUCONOLACTONASE-RELATED"/>
    <property type="match status" value="1"/>
</dbReference>
<dbReference type="InterPro" id="IPR019405">
    <property type="entry name" value="Lactonase_7-beta_prop"/>
</dbReference>
<evidence type="ECO:0000256" key="2">
    <source>
        <dbReference type="ARBA" id="ARBA00022526"/>
    </source>
</evidence>
<dbReference type="EMBL" id="CADIKI010000030">
    <property type="protein sequence ID" value="CAB3809723.1"/>
    <property type="molecule type" value="Genomic_DNA"/>
</dbReference>
<dbReference type="SUPFAM" id="SSF50974">
    <property type="entry name" value="Nitrous oxide reductase, N-terminal domain"/>
    <property type="match status" value="1"/>
</dbReference>
<dbReference type="Gene3D" id="2.130.10.10">
    <property type="entry name" value="YVTN repeat-like/Quinoprotein amine dehydrogenase"/>
    <property type="match status" value="1"/>
</dbReference>
<dbReference type="GO" id="GO:0006006">
    <property type="term" value="P:glucose metabolic process"/>
    <property type="evidence" value="ECO:0007669"/>
    <property type="project" value="UniProtKB-KW"/>
</dbReference>
<dbReference type="AlphaFoldDB" id="A0A6J5H361"/>
<dbReference type="PANTHER" id="PTHR30344:SF1">
    <property type="entry name" value="6-PHOSPHOGLUCONOLACTONASE"/>
    <property type="match status" value="1"/>
</dbReference>
<dbReference type="RefSeq" id="WP_175165903.1">
    <property type="nucleotide sequence ID" value="NZ_CADIKI010000030.1"/>
</dbReference>
<protein>
    <submittedName>
        <fullName evidence="3">6-phosphogluconolactonase</fullName>
        <ecNumber evidence="3">3.1.1.31</ecNumber>
    </submittedName>
</protein>
<organism evidence="3 4">
    <name type="scientific">Paraburkholderia fynbosensis</name>
    <dbReference type="NCBI Taxonomy" id="1200993"/>
    <lineage>
        <taxon>Bacteria</taxon>
        <taxon>Pseudomonadati</taxon>
        <taxon>Pseudomonadota</taxon>
        <taxon>Betaproteobacteria</taxon>
        <taxon>Burkholderiales</taxon>
        <taxon>Burkholderiaceae</taxon>
        <taxon>Paraburkholderia</taxon>
    </lineage>
</organism>
<accession>A0A6J5H361</accession>
<dbReference type="InterPro" id="IPR050282">
    <property type="entry name" value="Cycloisomerase_2"/>
</dbReference>
<dbReference type="GO" id="GO:0017057">
    <property type="term" value="F:6-phosphogluconolactonase activity"/>
    <property type="evidence" value="ECO:0007669"/>
    <property type="project" value="UniProtKB-EC"/>
</dbReference>
<dbReference type="InterPro" id="IPR015943">
    <property type="entry name" value="WD40/YVTN_repeat-like_dom_sf"/>
</dbReference>
<comment type="similarity">
    <text evidence="1">Belongs to the cycloisomerase 2 family.</text>
</comment>
<keyword evidence="3" id="KW-0378">Hydrolase</keyword>
<dbReference type="GO" id="GO:0005829">
    <property type="term" value="C:cytosol"/>
    <property type="evidence" value="ECO:0007669"/>
    <property type="project" value="TreeGrafter"/>
</dbReference>
<keyword evidence="2" id="KW-0119">Carbohydrate metabolism</keyword>
<keyword evidence="4" id="KW-1185">Reference proteome</keyword>